<dbReference type="AlphaFoldDB" id="A0A9D1A6X4"/>
<evidence type="ECO:0000313" key="3">
    <source>
        <dbReference type="Proteomes" id="UP000824258"/>
    </source>
</evidence>
<reference evidence="2" key="1">
    <citation type="submission" date="2020-10" db="EMBL/GenBank/DDBJ databases">
        <authorList>
            <person name="Gilroy R."/>
        </authorList>
    </citation>
    <scope>NUCLEOTIDE SEQUENCE</scope>
    <source>
        <strain evidence="2">ChiHjej9B8-7071</strain>
    </source>
</reference>
<evidence type="ECO:0000256" key="1">
    <source>
        <dbReference type="SAM" id="MobiDB-lite"/>
    </source>
</evidence>
<accession>A0A9D1A6X4</accession>
<sequence>MERMRNFRKNGLLALLGVVVIAGLLFAAFTLSQSDKRQESIVLPSTTPVEPQPQPETPQEEETSFAQVTKDNVRAVLERTIQRPDAYHQSYTVTVGADEAQSARTAELWVSGALLHAEVSDEARTRTLLTDGHTAYIWYNDNTNYLTLTLEEGVDPWALLGIPNYDYLEVLASSTITDADFLVLEDPQVQSIYVCCQNDQVVTNRYWVNLDNGLLYMADVLEESRQVYSIRQVFYEALALEDEAFSNRFILPDGVRPFTEAGKTQQL</sequence>
<organism evidence="2 3">
    <name type="scientific">Candidatus Avoscillospira stercoripullorum</name>
    <dbReference type="NCBI Taxonomy" id="2840709"/>
    <lineage>
        <taxon>Bacteria</taxon>
        <taxon>Bacillati</taxon>
        <taxon>Bacillota</taxon>
        <taxon>Clostridia</taxon>
        <taxon>Eubacteriales</taxon>
        <taxon>Oscillospiraceae</taxon>
        <taxon>Oscillospiraceae incertae sedis</taxon>
        <taxon>Candidatus Avoscillospira</taxon>
    </lineage>
</organism>
<evidence type="ECO:0000313" key="2">
    <source>
        <dbReference type="EMBL" id="HIR09421.1"/>
    </source>
</evidence>
<dbReference type="EMBL" id="DVGD01000098">
    <property type="protein sequence ID" value="HIR09421.1"/>
    <property type="molecule type" value="Genomic_DNA"/>
</dbReference>
<gene>
    <name evidence="2" type="ORF">IAA70_03340</name>
</gene>
<protein>
    <submittedName>
        <fullName evidence="2">Uncharacterized protein</fullName>
    </submittedName>
</protein>
<comment type="caution">
    <text evidence="2">The sequence shown here is derived from an EMBL/GenBank/DDBJ whole genome shotgun (WGS) entry which is preliminary data.</text>
</comment>
<name>A0A9D1A6X4_9FIRM</name>
<dbReference type="Proteomes" id="UP000824258">
    <property type="component" value="Unassembled WGS sequence"/>
</dbReference>
<proteinExistence type="predicted"/>
<reference evidence="2" key="2">
    <citation type="journal article" date="2021" name="PeerJ">
        <title>Extensive microbial diversity within the chicken gut microbiome revealed by metagenomics and culture.</title>
        <authorList>
            <person name="Gilroy R."/>
            <person name="Ravi A."/>
            <person name="Getino M."/>
            <person name="Pursley I."/>
            <person name="Horton D.L."/>
            <person name="Alikhan N.F."/>
            <person name="Baker D."/>
            <person name="Gharbi K."/>
            <person name="Hall N."/>
            <person name="Watson M."/>
            <person name="Adriaenssens E.M."/>
            <person name="Foster-Nyarko E."/>
            <person name="Jarju S."/>
            <person name="Secka A."/>
            <person name="Antonio M."/>
            <person name="Oren A."/>
            <person name="Chaudhuri R.R."/>
            <person name="La Ragione R."/>
            <person name="Hildebrand F."/>
            <person name="Pallen M.J."/>
        </authorList>
    </citation>
    <scope>NUCLEOTIDE SEQUENCE</scope>
    <source>
        <strain evidence="2">ChiHjej9B8-7071</strain>
    </source>
</reference>
<feature type="region of interest" description="Disordered" evidence="1">
    <location>
        <begin position="41"/>
        <end position="66"/>
    </location>
</feature>